<evidence type="ECO:0000256" key="4">
    <source>
        <dbReference type="ARBA" id="ARBA00022833"/>
    </source>
</evidence>
<evidence type="ECO:0000256" key="6">
    <source>
        <dbReference type="SAM" id="MobiDB-lite"/>
    </source>
</evidence>
<comment type="similarity">
    <text evidence="1">Belongs to the replication factor A protein 1 family.</text>
</comment>
<keyword evidence="5" id="KW-0238">DNA-binding</keyword>
<dbReference type="GO" id="GO:0008270">
    <property type="term" value="F:zinc ion binding"/>
    <property type="evidence" value="ECO:0007669"/>
    <property type="project" value="UniProtKB-KW"/>
</dbReference>
<dbReference type="CDD" id="cd04476">
    <property type="entry name" value="RPA1_DBD_C"/>
    <property type="match status" value="1"/>
</dbReference>
<dbReference type="GO" id="GO:0003677">
    <property type="term" value="F:DNA binding"/>
    <property type="evidence" value="ECO:0007669"/>
    <property type="project" value="UniProtKB-KW"/>
</dbReference>
<dbReference type="PANTHER" id="PTHR47165:SF4">
    <property type="entry name" value="OS03G0429900 PROTEIN"/>
    <property type="match status" value="1"/>
</dbReference>
<evidence type="ECO:0000259" key="8">
    <source>
        <dbReference type="Pfam" id="PF08646"/>
    </source>
</evidence>
<evidence type="ECO:0000256" key="3">
    <source>
        <dbReference type="ARBA" id="ARBA00022771"/>
    </source>
</evidence>
<feature type="domain" description="Replication protein A 70 kDa DNA-binding subunit B/D first OB fold" evidence="7">
    <location>
        <begin position="4"/>
        <end position="103"/>
    </location>
</feature>
<evidence type="ECO:0000313" key="10">
    <source>
        <dbReference type="EMBL" id="CAF1931203.1"/>
    </source>
</evidence>
<dbReference type="CDD" id="cd04480">
    <property type="entry name" value="RPA1_DBD_A_like"/>
    <property type="match status" value="1"/>
</dbReference>
<evidence type="ECO:0000256" key="2">
    <source>
        <dbReference type="ARBA" id="ARBA00022723"/>
    </source>
</evidence>
<gene>
    <name evidence="10" type="ORF">DARMORV10_C05P40800.1</name>
</gene>
<evidence type="ECO:0000259" key="7">
    <source>
        <dbReference type="Pfam" id="PF02721"/>
    </source>
</evidence>
<reference evidence="10" key="1">
    <citation type="submission" date="2021-01" db="EMBL/GenBank/DDBJ databases">
        <authorList>
            <consortium name="Genoscope - CEA"/>
            <person name="William W."/>
        </authorList>
    </citation>
    <scope>NUCLEOTIDE SEQUENCE</scope>
</reference>
<evidence type="ECO:0000259" key="9">
    <source>
        <dbReference type="Pfam" id="PF16900"/>
    </source>
</evidence>
<dbReference type="InterPro" id="IPR003871">
    <property type="entry name" value="RFA1B/D_OB_1st"/>
</dbReference>
<dbReference type="Proteomes" id="UP001295469">
    <property type="component" value="Chromosome C05"/>
</dbReference>
<organism evidence="10">
    <name type="scientific">Brassica napus</name>
    <name type="common">Rape</name>
    <dbReference type="NCBI Taxonomy" id="3708"/>
    <lineage>
        <taxon>Eukaryota</taxon>
        <taxon>Viridiplantae</taxon>
        <taxon>Streptophyta</taxon>
        <taxon>Embryophyta</taxon>
        <taxon>Tracheophyta</taxon>
        <taxon>Spermatophyta</taxon>
        <taxon>Magnoliopsida</taxon>
        <taxon>eudicotyledons</taxon>
        <taxon>Gunneridae</taxon>
        <taxon>Pentapetalae</taxon>
        <taxon>rosids</taxon>
        <taxon>malvids</taxon>
        <taxon>Brassicales</taxon>
        <taxon>Brassicaceae</taxon>
        <taxon>Brassiceae</taxon>
        <taxon>Brassica</taxon>
    </lineage>
</organism>
<feature type="region of interest" description="Disordered" evidence="6">
    <location>
        <begin position="466"/>
        <end position="491"/>
    </location>
</feature>
<dbReference type="Pfam" id="PF02721">
    <property type="entry name" value="DUF223"/>
    <property type="match status" value="1"/>
</dbReference>
<dbReference type="SUPFAM" id="SSF50249">
    <property type="entry name" value="Nucleic acid-binding proteins"/>
    <property type="match status" value="3"/>
</dbReference>
<keyword evidence="2" id="KW-0479">Metal-binding</keyword>
<evidence type="ECO:0000256" key="5">
    <source>
        <dbReference type="ARBA" id="ARBA00023125"/>
    </source>
</evidence>
<sequence>MTTFHPLTKLRHFKNHWRVQVKCLHSWRQNTAFGDTFEIVLADQWGKKIQASCKRTLMYRVQRELRLGKWGVIENMQMTPAGGKYKTTSHKYKMSISDETMVRGSDLTDDRLFLSLANYEDIQKATSKSKEVPYLIDVIGRVHELGNIQTVKAQGEDRKRVEFRLIDSQGNDLACCLWGSYAEQIEAFIDECKDRTIICLIRCAKINFFRGEVQITNAFDASRMYLNPTEPEVLELTERLSDHHLQLAPFEKSNGKKDRKRITYDWNDAEIRSISEIIDGNQVEICKIICTIEAIDTDWAWFYIGCNRHSKRVIKLPKIDYENMTKLDKPMFRCEVCNANITNVGPKFKLHLVVKDDTDTCNLMLLGSVANSIIGHTAEALWDGSYAEIEDPEILPEPILSLVGKSFCFGLSFGSENVTNGSGTFMVLEVCSADKALSIDTNSDAVSEIGTSSSTMSSGDVLMLESISPEDPKTPFSKRKEDDADLNDHSSISKKLCTKMIKQEKTKTE</sequence>
<keyword evidence="3" id="KW-0863">Zinc-finger</keyword>
<dbReference type="PANTHER" id="PTHR47165">
    <property type="entry name" value="OS03G0429900 PROTEIN"/>
    <property type="match status" value="1"/>
</dbReference>
<evidence type="ECO:0000256" key="1">
    <source>
        <dbReference type="ARBA" id="ARBA00005690"/>
    </source>
</evidence>
<dbReference type="CDD" id="cd04481">
    <property type="entry name" value="RPA1_DBD_B_like"/>
    <property type="match status" value="1"/>
</dbReference>
<dbReference type="Pfam" id="PF16900">
    <property type="entry name" value="REPA_OB_2"/>
    <property type="match status" value="1"/>
</dbReference>
<dbReference type="Gene3D" id="2.40.50.140">
    <property type="entry name" value="Nucleic acid-binding proteins"/>
    <property type="match status" value="3"/>
</dbReference>
<dbReference type="InterPro" id="IPR012340">
    <property type="entry name" value="NA-bd_OB-fold"/>
</dbReference>
<feature type="domain" description="Replication factor A C-terminal" evidence="8">
    <location>
        <begin position="287"/>
        <end position="386"/>
    </location>
</feature>
<dbReference type="InterPro" id="IPR047192">
    <property type="entry name" value="Euk_RPA1_DBD_C"/>
</dbReference>
<proteinExistence type="inferred from homology"/>
<feature type="domain" description="Replication protein A OB" evidence="9">
    <location>
        <begin position="130"/>
        <end position="212"/>
    </location>
</feature>
<accession>A0A816KU01</accession>
<name>A0A816KU01_BRANA</name>
<dbReference type="EMBL" id="HG994369">
    <property type="protein sequence ID" value="CAF1931203.1"/>
    <property type="molecule type" value="Genomic_DNA"/>
</dbReference>
<dbReference type="Pfam" id="PF08646">
    <property type="entry name" value="Rep_fac-A_C"/>
    <property type="match status" value="1"/>
</dbReference>
<feature type="compositionally biased region" description="Basic and acidic residues" evidence="6">
    <location>
        <begin position="470"/>
        <end position="488"/>
    </location>
</feature>
<dbReference type="AlphaFoldDB" id="A0A816KU01"/>
<dbReference type="InterPro" id="IPR031657">
    <property type="entry name" value="REPA_OB_2"/>
</dbReference>
<keyword evidence="4" id="KW-0862">Zinc</keyword>
<protein>
    <submittedName>
        <fullName evidence="10">(rape) hypothetical protein</fullName>
    </submittedName>
</protein>
<dbReference type="InterPro" id="IPR013955">
    <property type="entry name" value="Rep_factor-A_C"/>
</dbReference>